<dbReference type="AlphaFoldDB" id="A0A1D3TPW0"/>
<dbReference type="GO" id="GO:0009228">
    <property type="term" value="P:thiamine biosynthetic process"/>
    <property type="evidence" value="ECO:0007669"/>
    <property type="project" value="UniProtKB-KW"/>
</dbReference>
<dbReference type="NCBIfam" id="NF006830">
    <property type="entry name" value="PRK09355.1"/>
    <property type="match status" value="1"/>
</dbReference>
<accession>A0A1D3TPW0</accession>
<evidence type="ECO:0000313" key="14">
    <source>
        <dbReference type="Proteomes" id="UP000199315"/>
    </source>
</evidence>
<keyword evidence="9 11" id="KW-0460">Magnesium</keyword>
<dbReference type="Gene3D" id="3.40.1190.20">
    <property type="match status" value="1"/>
</dbReference>
<keyword evidence="8 11" id="KW-0067">ATP-binding</keyword>
<evidence type="ECO:0000256" key="7">
    <source>
        <dbReference type="ARBA" id="ARBA00022777"/>
    </source>
</evidence>
<keyword evidence="10 11" id="KW-0784">Thiamine biosynthesis</keyword>
<comment type="similarity">
    <text evidence="11">Belongs to the Thz kinase family.</text>
</comment>
<feature type="binding site" evidence="11">
    <location>
        <position position="234"/>
    </location>
    <ligand>
        <name>substrate</name>
    </ligand>
</feature>
<evidence type="ECO:0000256" key="12">
    <source>
        <dbReference type="SAM" id="MobiDB-lite"/>
    </source>
</evidence>
<name>A0A1D3TPW0_9FIRM</name>
<evidence type="ECO:0000313" key="13">
    <source>
        <dbReference type="EMBL" id="SCP95562.1"/>
    </source>
</evidence>
<protein>
    <recommendedName>
        <fullName evidence="11">Hydroxyethylthiazole kinase</fullName>
        <ecNumber evidence="11">2.7.1.50</ecNumber>
    </recommendedName>
    <alternativeName>
        <fullName evidence="11">4-methyl-5-beta-hydroxyethylthiazole kinase</fullName>
        <shortName evidence="11">TH kinase</shortName>
        <shortName evidence="11">Thz kinase</shortName>
    </alternativeName>
</protein>
<evidence type="ECO:0000256" key="9">
    <source>
        <dbReference type="ARBA" id="ARBA00022842"/>
    </source>
</evidence>
<comment type="pathway">
    <text evidence="3 11">Cofactor biosynthesis; thiamine diphosphate biosynthesis; 4-methyl-5-(2-phosphoethyl)-thiazole from 5-(2-hydroxyethyl)-4-methylthiazole: step 1/1.</text>
</comment>
<comment type="function">
    <text evidence="11">Catalyzes the phosphorylation of the hydroxyl group of 4-methyl-5-beta-hydroxyethylthiazole (THZ).</text>
</comment>
<dbReference type="GO" id="GO:0005524">
    <property type="term" value="F:ATP binding"/>
    <property type="evidence" value="ECO:0007669"/>
    <property type="project" value="UniProtKB-UniRule"/>
</dbReference>
<dbReference type="GO" id="GO:0009229">
    <property type="term" value="P:thiamine diphosphate biosynthetic process"/>
    <property type="evidence" value="ECO:0007669"/>
    <property type="project" value="UniProtKB-UniRule"/>
</dbReference>
<feature type="region of interest" description="Disordered" evidence="12">
    <location>
        <begin position="1"/>
        <end position="34"/>
    </location>
</feature>
<organism evidence="13 14">
    <name type="scientific">Anaerobium acetethylicum</name>
    <dbReference type="NCBI Taxonomy" id="1619234"/>
    <lineage>
        <taxon>Bacteria</taxon>
        <taxon>Bacillati</taxon>
        <taxon>Bacillota</taxon>
        <taxon>Clostridia</taxon>
        <taxon>Lachnospirales</taxon>
        <taxon>Lachnospiraceae</taxon>
        <taxon>Anaerobium</taxon>
    </lineage>
</organism>
<comment type="cofactor">
    <cofactor evidence="2 11">
        <name>Mg(2+)</name>
        <dbReference type="ChEBI" id="CHEBI:18420"/>
    </cofactor>
</comment>
<comment type="catalytic activity">
    <reaction evidence="1 11">
        <text>5-(2-hydroxyethyl)-4-methylthiazole + ATP = 4-methyl-5-(2-phosphooxyethyl)-thiazole + ADP + H(+)</text>
        <dbReference type="Rhea" id="RHEA:24212"/>
        <dbReference type="ChEBI" id="CHEBI:15378"/>
        <dbReference type="ChEBI" id="CHEBI:17957"/>
        <dbReference type="ChEBI" id="CHEBI:30616"/>
        <dbReference type="ChEBI" id="CHEBI:58296"/>
        <dbReference type="ChEBI" id="CHEBI:456216"/>
        <dbReference type="EC" id="2.7.1.50"/>
    </reaction>
</comment>
<dbReference type="Pfam" id="PF02110">
    <property type="entry name" value="HK"/>
    <property type="match status" value="1"/>
</dbReference>
<keyword evidence="14" id="KW-1185">Reference proteome</keyword>
<dbReference type="SUPFAM" id="SSF53613">
    <property type="entry name" value="Ribokinase-like"/>
    <property type="match status" value="1"/>
</dbReference>
<keyword evidence="5 11" id="KW-0479">Metal-binding</keyword>
<dbReference type="STRING" id="1619234.SAMN05421730_100220"/>
<evidence type="ECO:0000256" key="8">
    <source>
        <dbReference type="ARBA" id="ARBA00022840"/>
    </source>
</evidence>
<dbReference type="UniPathway" id="UPA00060">
    <property type="reaction ID" value="UER00139"/>
</dbReference>
<dbReference type="NCBIfam" id="TIGR00694">
    <property type="entry name" value="thiM"/>
    <property type="match status" value="1"/>
</dbReference>
<feature type="binding site" evidence="11">
    <location>
        <position position="159"/>
    </location>
    <ligand>
        <name>ATP</name>
        <dbReference type="ChEBI" id="CHEBI:30616"/>
    </ligand>
</feature>
<dbReference type="RefSeq" id="WP_091230527.1">
    <property type="nucleotide sequence ID" value="NZ_FMKA01000002.1"/>
</dbReference>
<evidence type="ECO:0000256" key="4">
    <source>
        <dbReference type="ARBA" id="ARBA00022679"/>
    </source>
</evidence>
<dbReference type="EMBL" id="FMKA01000002">
    <property type="protein sequence ID" value="SCP95562.1"/>
    <property type="molecule type" value="Genomic_DNA"/>
</dbReference>
<keyword evidence="6 11" id="KW-0547">Nucleotide-binding</keyword>
<evidence type="ECO:0000256" key="1">
    <source>
        <dbReference type="ARBA" id="ARBA00001771"/>
    </source>
</evidence>
<evidence type="ECO:0000256" key="6">
    <source>
        <dbReference type="ARBA" id="ARBA00022741"/>
    </source>
</evidence>
<dbReference type="OrthoDB" id="9778146at2"/>
<gene>
    <name evidence="11" type="primary">thiM</name>
    <name evidence="13" type="ORF">SAMN05421730_100220</name>
</gene>
<evidence type="ECO:0000256" key="11">
    <source>
        <dbReference type="HAMAP-Rule" id="MF_00228"/>
    </source>
</evidence>
<dbReference type="GO" id="GO:0004417">
    <property type="term" value="F:hydroxyethylthiazole kinase activity"/>
    <property type="evidence" value="ECO:0007669"/>
    <property type="project" value="UniProtKB-UniRule"/>
</dbReference>
<dbReference type="Proteomes" id="UP000199315">
    <property type="component" value="Unassembled WGS sequence"/>
</dbReference>
<dbReference type="InterPro" id="IPR029056">
    <property type="entry name" value="Ribokinase-like"/>
</dbReference>
<evidence type="ECO:0000256" key="2">
    <source>
        <dbReference type="ARBA" id="ARBA00001946"/>
    </source>
</evidence>
<evidence type="ECO:0000256" key="3">
    <source>
        <dbReference type="ARBA" id="ARBA00004868"/>
    </source>
</evidence>
<dbReference type="PRINTS" id="PR01099">
    <property type="entry name" value="HYETHTZKNASE"/>
</dbReference>
<feature type="compositionally biased region" description="Basic and acidic residues" evidence="12">
    <location>
        <begin position="19"/>
        <end position="34"/>
    </location>
</feature>
<dbReference type="CDD" id="cd01170">
    <property type="entry name" value="THZ_kinase"/>
    <property type="match status" value="1"/>
</dbReference>
<feature type="binding site" evidence="11">
    <location>
        <position position="207"/>
    </location>
    <ligand>
        <name>ATP</name>
        <dbReference type="ChEBI" id="CHEBI:30616"/>
    </ligand>
</feature>
<keyword evidence="7 11" id="KW-0418">Kinase</keyword>
<feature type="binding site" evidence="11">
    <location>
        <position position="83"/>
    </location>
    <ligand>
        <name>substrate</name>
    </ligand>
</feature>
<dbReference type="GO" id="GO:0000287">
    <property type="term" value="F:magnesium ion binding"/>
    <property type="evidence" value="ECO:0007669"/>
    <property type="project" value="UniProtKB-UniRule"/>
</dbReference>
<reference evidence="13 14" key="1">
    <citation type="submission" date="2016-09" db="EMBL/GenBank/DDBJ databases">
        <authorList>
            <person name="Capua I."/>
            <person name="De Benedictis P."/>
            <person name="Joannis T."/>
            <person name="Lombin L.H."/>
            <person name="Cattoli G."/>
        </authorList>
    </citation>
    <scope>NUCLEOTIDE SEQUENCE [LARGE SCALE GENOMIC DNA]</scope>
    <source>
        <strain evidence="13 14">GluBS11</strain>
    </source>
</reference>
<proteinExistence type="inferred from homology"/>
<dbReference type="InterPro" id="IPR000417">
    <property type="entry name" value="Hyethyz_kinase"/>
</dbReference>
<evidence type="ECO:0000256" key="10">
    <source>
        <dbReference type="ARBA" id="ARBA00022977"/>
    </source>
</evidence>
<dbReference type="HAMAP" id="MF_00228">
    <property type="entry name" value="Thz_kinase"/>
    <property type="match status" value="1"/>
</dbReference>
<dbReference type="EC" id="2.7.1.50" evidence="11"/>
<keyword evidence="4 11" id="KW-0808">Transferase</keyword>
<evidence type="ECO:0000256" key="5">
    <source>
        <dbReference type="ARBA" id="ARBA00022723"/>
    </source>
</evidence>
<sequence>MENEKAVKAESAAKTVKAAKAESTEKPVKAENDAKPANAITGEVAAMLTELRNRVPLVHCITNYVTVNDVANALLAIGASPIMADDIEETADITAISSALVINIGTLNKRTIASMTASGKKANELGIPVVFDPVGAGASRLRNETVKAILDEVKISVIRGNLSEISFVAGLEVSTKGVDSSEADEKNDAAEVAKAVAKRLGCVAAITGVVDIITDGSRLVRIKNGNRMLSKVTGTGCVSTALIGAFAGTGEDFLVAAAGGVSAMAMAGETSFEKAGQTGTGSFHMGIIDALSRLDADSVMAQAEFEEEQLEEELLREEQAC</sequence>